<feature type="chain" id="PRO_5044544542" evidence="1">
    <location>
        <begin position="21"/>
        <end position="549"/>
    </location>
</feature>
<evidence type="ECO:0000313" key="3">
    <source>
        <dbReference type="EMBL" id="QUB87086.1"/>
    </source>
</evidence>
<dbReference type="Proteomes" id="UP000060345">
    <property type="component" value="Chromosome 1"/>
</dbReference>
<sequence>MKRITSLLITLCCLSTEIQAQQTLSFPDVDAIGYSANSASIELYTAIGHNQYRTRSLRTDKKYVDLEGDSDMKLVYWDCTEEDDHVTKEQILSDKKTFLNVNDLPSTSLNDYIGKIFYINEKGTWRREHEKTSLILKFLNQGTASVQEVYYGIEDDSYNRSAASTTLPESMKTWRVSRADFYTPLTLKFKDNKEIVVLISIWGQDFDYLLIPSSDKDILIRNSSDRPIVNITEATEKYVDTKSHDFTQYFIKFYYGLRKTENNKVQLINRLGENVLGEDYDHISYADRFIIAQTKDKIDVFNLYLNKLNLGKVKVVREVPKSVYGRIEVLNDEGAAYYDEFQQKASSPVRRIIGVCGTVDHWSYDIVNEKGVYMMQKTSTGPGWGYQEEVKFILTDCQPGDSVSIIDGSKNFSYNANYGINGEIEINPSLIKVGRNGKFGILRYDYDFDKNIQPKIVANKPDDYPLEFHYYPTQKVKGEILLPIENDSIVMQQDGMILFYKDGKIGIFGRDKIPVFEELTQQTKSFYYFRKDGKEGWLDRETDTEYFKE</sequence>
<evidence type="ECO:0000313" key="5">
    <source>
        <dbReference type="Proteomes" id="UP000682005"/>
    </source>
</evidence>
<accession>A0A0K1NK38</accession>
<feature type="signal peptide" evidence="1">
    <location>
        <begin position="1"/>
        <end position="20"/>
    </location>
</feature>
<dbReference type="EMBL" id="CP072370">
    <property type="protein sequence ID" value="QUB87086.1"/>
    <property type="molecule type" value="Genomic_DNA"/>
</dbReference>
<evidence type="ECO:0000313" key="2">
    <source>
        <dbReference type="EMBL" id="AKU69449.1"/>
    </source>
</evidence>
<dbReference type="AlphaFoldDB" id="A0A0K1NK38"/>
<protein>
    <submittedName>
        <fullName evidence="2">Uncharacterized protein</fullName>
    </submittedName>
</protein>
<dbReference type="RefSeq" id="WP_050696163.1">
    <property type="nucleotide sequence ID" value="NZ_CP012074.1"/>
</dbReference>
<dbReference type="eggNOG" id="ENOG5031NSN">
    <property type="taxonomic scope" value="Bacteria"/>
</dbReference>
<evidence type="ECO:0000256" key="1">
    <source>
        <dbReference type="SAM" id="SignalP"/>
    </source>
</evidence>
<dbReference type="EMBL" id="CP012074">
    <property type="protein sequence ID" value="AKU69449.1"/>
    <property type="molecule type" value="Genomic_DNA"/>
</dbReference>
<name>A0A0K1NK38_9BACT</name>
<organism evidence="2 4">
    <name type="scientific">Prevotella fusca JCM 17724</name>
    <dbReference type="NCBI Taxonomy" id="1236517"/>
    <lineage>
        <taxon>Bacteria</taxon>
        <taxon>Pseudomonadati</taxon>
        <taxon>Bacteroidota</taxon>
        <taxon>Bacteroidia</taxon>
        <taxon>Bacteroidales</taxon>
        <taxon>Prevotellaceae</taxon>
        <taxon>Prevotella</taxon>
    </lineage>
</organism>
<dbReference type="Proteomes" id="UP000682005">
    <property type="component" value="Chromosome 1"/>
</dbReference>
<keyword evidence="5" id="KW-1185">Reference proteome</keyword>
<keyword evidence="1" id="KW-0732">Signal</keyword>
<proteinExistence type="predicted"/>
<reference evidence="3 5" key="2">
    <citation type="submission" date="2021-03" db="EMBL/GenBank/DDBJ databases">
        <title>Human Oral Microbial Genomes.</title>
        <authorList>
            <person name="Johnston C.D."/>
            <person name="Chen T."/>
            <person name="Dewhirst F.E."/>
        </authorList>
    </citation>
    <scope>NUCLEOTIDE SEQUENCE [LARGE SCALE GENOMIC DNA]</scope>
    <source>
        <strain evidence="3 5">W1435</strain>
    </source>
</reference>
<reference evidence="2 4" key="1">
    <citation type="submission" date="2015-07" db="EMBL/GenBank/DDBJ databases">
        <authorList>
            <person name="Noorani M."/>
        </authorList>
    </citation>
    <scope>NUCLEOTIDE SEQUENCE [LARGE SCALE GENOMIC DNA]</scope>
    <source>
        <strain evidence="2 4">W1435</strain>
    </source>
</reference>
<dbReference type="KEGG" id="pfus:ADJ77_06575"/>
<evidence type="ECO:0000313" key="4">
    <source>
        <dbReference type="Proteomes" id="UP000060345"/>
    </source>
</evidence>
<gene>
    <name evidence="2" type="ORF">ADJ77_06575</name>
    <name evidence="3" type="ORF">J5A51_06285</name>
</gene>